<dbReference type="AlphaFoldDB" id="A0A1G4X2R2"/>
<proteinExistence type="predicted"/>
<organism evidence="1 2">
    <name type="scientific">Mycolicibacterium fluoranthenivorans</name>
    <dbReference type="NCBI Taxonomy" id="258505"/>
    <lineage>
        <taxon>Bacteria</taxon>
        <taxon>Bacillati</taxon>
        <taxon>Actinomycetota</taxon>
        <taxon>Actinomycetes</taxon>
        <taxon>Mycobacteriales</taxon>
        <taxon>Mycobacteriaceae</taxon>
        <taxon>Mycolicibacterium</taxon>
    </lineage>
</organism>
<sequence length="65" mass="6940">MAAGFQVRNHSTVAGTERPEAMFTIEVLADPDWAAVDLDAAQQALSAAYASAFSELSQRVEAAQR</sequence>
<evidence type="ECO:0000313" key="2">
    <source>
        <dbReference type="Proteomes" id="UP000199707"/>
    </source>
</evidence>
<evidence type="ECO:0000313" key="1">
    <source>
        <dbReference type="EMBL" id="SCX34497.1"/>
    </source>
</evidence>
<dbReference type="STRING" id="1502745.SAMN02799620_06356"/>
<dbReference type="EMBL" id="FMUB01000025">
    <property type="protein sequence ID" value="SCX34497.1"/>
    <property type="molecule type" value="Genomic_DNA"/>
</dbReference>
<protein>
    <submittedName>
        <fullName evidence="1">Uncharacterized protein</fullName>
    </submittedName>
</protein>
<dbReference type="Proteomes" id="UP000199707">
    <property type="component" value="Unassembled WGS sequence"/>
</dbReference>
<dbReference type="RefSeq" id="WP_090364903.1">
    <property type="nucleotide sequence ID" value="NZ_FMUB01000025.1"/>
</dbReference>
<reference evidence="2" key="1">
    <citation type="submission" date="2016-10" db="EMBL/GenBank/DDBJ databases">
        <authorList>
            <person name="Varghese N."/>
            <person name="Submissions S."/>
        </authorList>
    </citation>
    <scope>NUCLEOTIDE SEQUENCE [LARGE SCALE GENOMIC DNA]</scope>
    <source>
        <strain evidence="2">UNC267MFSha1.1M11</strain>
    </source>
</reference>
<name>A0A1G4X2R2_9MYCO</name>
<gene>
    <name evidence="1" type="ORF">SAMN02799620_06356</name>
</gene>
<accession>A0A1G4X2R2</accession>